<evidence type="ECO:0000256" key="2">
    <source>
        <dbReference type="ARBA" id="ARBA00022729"/>
    </source>
</evidence>
<dbReference type="PANTHER" id="PTHR33044">
    <property type="entry name" value="BIFUNCTIONAL INHIBITOR/LIPID-TRANSFER PROTEIN/SEED STORAGE 2S ALBUMIN SUPERFAMILY PROTEIN-RELATED"/>
    <property type="match status" value="1"/>
</dbReference>
<organism evidence="6 7">
    <name type="scientific">Carex littledalei</name>
    <dbReference type="NCBI Taxonomy" id="544730"/>
    <lineage>
        <taxon>Eukaryota</taxon>
        <taxon>Viridiplantae</taxon>
        <taxon>Streptophyta</taxon>
        <taxon>Embryophyta</taxon>
        <taxon>Tracheophyta</taxon>
        <taxon>Spermatophyta</taxon>
        <taxon>Magnoliopsida</taxon>
        <taxon>Liliopsida</taxon>
        <taxon>Poales</taxon>
        <taxon>Cyperaceae</taxon>
        <taxon>Cyperoideae</taxon>
        <taxon>Cariceae</taxon>
        <taxon>Carex</taxon>
        <taxon>Carex subgen. Euthyceras</taxon>
    </lineage>
</organism>
<dbReference type="EMBL" id="SWLB01000020">
    <property type="protein sequence ID" value="KAF3325185.1"/>
    <property type="molecule type" value="Genomic_DNA"/>
</dbReference>
<dbReference type="AlphaFoldDB" id="A0A833VGE4"/>
<evidence type="ECO:0000256" key="3">
    <source>
        <dbReference type="ARBA" id="ARBA00023157"/>
    </source>
</evidence>
<accession>A0A833VGE4</accession>
<evidence type="ECO:0000256" key="1">
    <source>
        <dbReference type="ARBA" id="ARBA00009748"/>
    </source>
</evidence>
<name>A0A833VGE4_9POAL</name>
<feature type="domain" description="Bifunctional inhibitor/plant lipid transfer protein/seed storage helical" evidence="5">
    <location>
        <begin position="6"/>
        <end position="79"/>
    </location>
</feature>
<dbReference type="InterPro" id="IPR016140">
    <property type="entry name" value="Bifunc_inhib/LTP/seed_store"/>
</dbReference>
<keyword evidence="4" id="KW-0325">Glycoprotein</keyword>
<keyword evidence="2" id="KW-0732">Signal</keyword>
<evidence type="ECO:0000259" key="5">
    <source>
        <dbReference type="Pfam" id="PF14368"/>
    </source>
</evidence>
<evidence type="ECO:0000256" key="4">
    <source>
        <dbReference type="ARBA" id="ARBA00023180"/>
    </source>
</evidence>
<dbReference type="Proteomes" id="UP000623129">
    <property type="component" value="Unassembled WGS sequence"/>
</dbReference>
<dbReference type="Pfam" id="PF14368">
    <property type="entry name" value="LTP_2"/>
    <property type="match status" value="1"/>
</dbReference>
<keyword evidence="3" id="KW-1015">Disulfide bond</keyword>
<sequence length="96" mass="9851">MIAMAMLSSHVSAQTSGCMISIISLSSCMNYITGNSSIPSSSCCSSLSSVIKNEPQCFSESTTTGESSDAMSNKSHVISIVFLVVSALASALASMI</sequence>
<comment type="similarity">
    <text evidence="1">Belongs to the plant LTP family.</text>
</comment>
<evidence type="ECO:0000313" key="6">
    <source>
        <dbReference type="EMBL" id="KAF3325185.1"/>
    </source>
</evidence>
<evidence type="ECO:0000313" key="7">
    <source>
        <dbReference type="Proteomes" id="UP000623129"/>
    </source>
</evidence>
<protein>
    <submittedName>
        <fullName evidence="6">Non-specific lipid transfer protein GPI-anchored 2-like protein</fullName>
    </submittedName>
</protein>
<dbReference type="OrthoDB" id="911994at2759"/>
<dbReference type="InterPro" id="IPR036312">
    <property type="entry name" value="Bifun_inhib/LTP/seed_sf"/>
</dbReference>
<dbReference type="SUPFAM" id="SSF47699">
    <property type="entry name" value="Bifunctional inhibitor/lipid-transfer protein/seed storage 2S albumin"/>
    <property type="match status" value="1"/>
</dbReference>
<proteinExistence type="inferred from homology"/>
<gene>
    <name evidence="6" type="ORF">FCM35_KLT10256</name>
</gene>
<dbReference type="Gene3D" id="1.10.110.10">
    <property type="entry name" value="Plant lipid-transfer and hydrophobic proteins"/>
    <property type="match status" value="1"/>
</dbReference>
<reference evidence="6" key="1">
    <citation type="submission" date="2020-01" db="EMBL/GenBank/DDBJ databases">
        <title>Genome sequence of Kobresia littledalei, the first chromosome-level genome in the family Cyperaceae.</title>
        <authorList>
            <person name="Qu G."/>
        </authorList>
    </citation>
    <scope>NUCLEOTIDE SEQUENCE</scope>
    <source>
        <strain evidence="6">C.B.Clarke</strain>
        <tissue evidence="6">Leaf</tissue>
    </source>
</reference>
<dbReference type="InterPro" id="IPR043325">
    <property type="entry name" value="LTSS"/>
</dbReference>
<keyword evidence="7" id="KW-1185">Reference proteome</keyword>
<comment type="caution">
    <text evidence="6">The sequence shown here is derived from an EMBL/GenBank/DDBJ whole genome shotgun (WGS) entry which is preliminary data.</text>
</comment>